<keyword evidence="2" id="KW-1185">Reference proteome</keyword>
<accession>A0AAN7JWH9</accession>
<dbReference type="Proteomes" id="UP001345219">
    <property type="component" value="Chromosome 16"/>
</dbReference>
<sequence>MHLTDDCKDNTDEEGMIVMEMSRQKNEMGSRVEDEEVDKDMQQEMDWKTYEEFKKFMGNPSIEAAIKLEKKRRQEAE</sequence>
<gene>
    <name evidence="1" type="ORF">SAY87_020966</name>
</gene>
<reference evidence="1 2" key="1">
    <citation type="journal article" date="2023" name="Hortic Res">
        <title>Pangenome of water caltrop reveals structural variations and asymmetric subgenome divergence after allopolyploidization.</title>
        <authorList>
            <person name="Zhang X."/>
            <person name="Chen Y."/>
            <person name="Wang L."/>
            <person name="Yuan Y."/>
            <person name="Fang M."/>
            <person name="Shi L."/>
            <person name="Lu R."/>
            <person name="Comes H.P."/>
            <person name="Ma Y."/>
            <person name="Chen Y."/>
            <person name="Huang G."/>
            <person name="Zhou Y."/>
            <person name="Zheng Z."/>
            <person name="Qiu Y."/>
        </authorList>
    </citation>
    <scope>NUCLEOTIDE SEQUENCE [LARGE SCALE GENOMIC DNA]</scope>
    <source>
        <tissue evidence="1">Roots</tissue>
    </source>
</reference>
<dbReference type="AlphaFoldDB" id="A0AAN7JWH9"/>
<evidence type="ECO:0000313" key="1">
    <source>
        <dbReference type="EMBL" id="KAK4752168.1"/>
    </source>
</evidence>
<comment type="caution">
    <text evidence="1">The sequence shown here is derived from an EMBL/GenBank/DDBJ whole genome shotgun (WGS) entry which is preliminary data.</text>
</comment>
<organism evidence="1 2">
    <name type="scientific">Trapa incisa</name>
    <dbReference type="NCBI Taxonomy" id="236973"/>
    <lineage>
        <taxon>Eukaryota</taxon>
        <taxon>Viridiplantae</taxon>
        <taxon>Streptophyta</taxon>
        <taxon>Embryophyta</taxon>
        <taxon>Tracheophyta</taxon>
        <taxon>Spermatophyta</taxon>
        <taxon>Magnoliopsida</taxon>
        <taxon>eudicotyledons</taxon>
        <taxon>Gunneridae</taxon>
        <taxon>Pentapetalae</taxon>
        <taxon>rosids</taxon>
        <taxon>malvids</taxon>
        <taxon>Myrtales</taxon>
        <taxon>Lythraceae</taxon>
        <taxon>Trapa</taxon>
    </lineage>
</organism>
<proteinExistence type="predicted"/>
<protein>
    <submittedName>
        <fullName evidence="1">Uncharacterized protein</fullName>
    </submittedName>
</protein>
<evidence type="ECO:0000313" key="2">
    <source>
        <dbReference type="Proteomes" id="UP001345219"/>
    </source>
</evidence>
<dbReference type="EMBL" id="JAXIOK010000016">
    <property type="protein sequence ID" value="KAK4752168.1"/>
    <property type="molecule type" value="Genomic_DNA"/>
</dbReference>
<name>A0AAN7JWH9_9MYRT</name>